<dbReference type="AlphaFoldDB" id="A0AA39NTJ3"/>
<dbReference type="Proteomes" id="UP001175227">
    <property type="component" value="Unassembled WGS sequence"/>
</dbReference>
<sequence>MTQGVQVSEDKEFRRSYEQDAKLLSDLNTIKENILCYHGHKSDPCWMDIKPDVYAILCCVTADTWEAVKALALRRRPDGKSYYTFSFDIIIIFGRTEMKAQICWKDNRREDRLVSFTETHNQGWTRRGVNPSEHVNAFAGPSRHKRASSHSRDRPWDQEAVIIIDAGGGTVDISTYTCVSSKDDTQAQTFKEVTAPQCDFTGSIFVTRRAKAFLDAKLKRTKFAKEAEHIAQCFDKSMKLRFKVVDEPGYIHFGAMRDKDPRLNINMGKLKLTDAEVASFFEPSVSSVIKVIGEQRLASKSTVSAAFLVGDFAANNYLFSKLQEHFKPLNIAFSRPDSRVNNVVADGALSFHLDRDVLEPISKYNDGIRIFTPYDASVPGHVERKDKNFMLACYP</sequence>
<dbReference type="PANTHER" id="PTHR14187:SF5">
    <property type="entry name" value="HEAT SHOCK 70 KDA PROTEIN 12A"/>
    <property type="match status" value="1"/>
</dbReference>
<protein>
    <submittedName>
        <fullName evidence="1">Uncharacterized protein</fullName>
    </submittedName>
</protein>
<evidence type="ECO:0000313" key="1">
    <source>
        <dbReference type="EMBL" id="KAK0471594.1"/>
    </source>
</evidence>
<dbReference type="CDD" id="cd10170">
    <property type="entry name" value="ASKHA_NBD_HSP70"/>
    <property type="match status" value="1"/>
</dbReference>
<dbReference type="InterPro" id="IPR043129">
    <property type="entry name" value="ATPase_NBD"/>
</dbReference>
<reference evidence="1" key="1">
    <citation type="submission" date="2023-06" db="EMBL/GenBank/DDBJ databases">
        <authorList>
            <consortium name="Lawrence Berkeley National Laboratory"/>
            <person name="Ahrendt S."/>
            <person name="Sahu N."/>
            <person name="Indic B."/>
            <person name="Wong-Bajracharya J."/>
            <person name="Merenyi Z."/>
            <person name="Ke H.-M."/>
            <person name="Monk M."/>
            <person name="Kocsube S."/>
            <person name="Drula E."/>
            <person name="Lipzen A."/>
            <person name="Balint B."/>
            <person name="Henrissat B."/>
            <person name="Andreopoulos B."/>
            <person name="Martin F.M."/>
            <person name="Harder C.B."/>
            <person name="Rigling D."/>
            <person name="Ford K.L."/>
            <person name="Foster G.D."/>
            <person name="Pangilinan J."/>
            <person name="Papanicolaou A."/>
            <person name="Barry K."/>
            <person name="LaButti K."/>
            <person name="Viragh M."/>
            <person name="Koriabine M."/>
            <person name="Yan M."/>
            <person name="Riley R."/>
            <person name="Champramary S."/>
            <person name="Plett K.L."/>
            <person name="Tsai I.J."/>
            <person name="Slot J."/>
            <person name="Sipos G."/>
            <person name="Plett J."/>
            <person name="Nagy L.G."/>
            <person name="Grigoriev I.V."/>
        </authorList>
    </citation>
    <scope>NUCLEOTIDE SEQUENCE</scope>
    <source>
        <strain evidence="1">ICMP 16352</strain>
    </source>
</reference>
<dbReference type="PANTHER" id="PTHR14187">
    <property type="entry name" value="ALPHA KINASE/ELONGATION FACTOR 2 KINASE"/>
    <property type="match status" value="1"/>
</dbReference>
<proteinExistence type="predicted"/>
<name>A0AA39NTJ3_9AGAR</name>
<comment type="caution">
    <text evidence="1">The sequence shown here is derived from an EMBL/GenBank/DDBJ whole genome shotgun (WGS) entry which is preliminary data.</text>
</comment>
<accession>A0AA39NTJ3</accession>
<dbReference type="EMBL" id="JAUEPR010000049">
    <property type="protein sequence ID" value="KAK0471594.1"/>
    <property type="molecule type" value="Genomic_DNA"/>
</dbReference>
<keyword evidence="2" id="KW-1185">Reference proteome</keyword>
<gene>
    <name evidence="1" type="ORF">IW261DRAFT_1571886</name>
</gene>
<evidence type="ECO:0000313" key="2">
    <source>
        <dbReference type="Proteomes" id="UP001175227"/>
    </source>
</evidence>
<organism evidence="1 2">
    <name type="scientific">Armillaria novae-zelandiae</name>
    <dbReference type="NCBI Taxonomy" id="153914"/>
    <lineage>
        <taxon>Eukaryota</taxon>
        <taxon>Fungi</taxon>
        <taxon>Dikarya</taxon>
        <taxon>Basidiomycota</taxon>
        <taxon>Agaricomycotina</taxon>
        <taxon>Agaricomycetes</taxon>
        <taxon>Agaricomycetidae</taxon>
        <taxon>Agaricales</taxon>
        <taxon>Marasmiineae</taxon>
        <taxon>Physalacriaceae</taxon>
        <taxon>Armillaria</taxon>
    </lineage>
</organism>
<dbReference type="SUPFAM" id="SSF53067">
    <property type="entry name" value="Actin-like ATPase domain"/>
    <property type="match status" value="1"/>
</dbReference>